<dbReference type="InterPro" id="IPR001851">
    <property type="entry name" value="ABC_transp_permease"/>
</dbReference>
<evidence type="ECO:0000313" key="9">
    <source>
        <dbReference type="Proteomes" id="UP000562984"/>
    </source>
</evidence>
<protein>
    <submittedName>
        <fullName evidence="8">ABC transporter permease</fullName>
    </submittedName>
</protein>
<organism evidence="8 9">
    <name type="scientific">Nakamurella aerolata</name>
    <dbReference type="NCBI Taxonomy" id="1656892"/>
    <lineage>
        <taxon>Bacteria</taxon>
        <taxon>Bacillati</taxon>
        <taxon>Actinomycetota</taxon>
        <taxon>Actinomycetes</taxon>
        <taxon>Nakamurellales</taxon>
        <taxon>Nakamurellaceae</taxon>
        <taxon>Nakamurella</taxon>
    </lineage>
</organism>
<feature type="transmembrane region" description="Helical" evidence="7">
    <location>
        <begin position="26"/>
        <end position="44"/>
    </location>
</feature>
<evidence type="ECO:0000256" key="3">
    <source>
        <dbReference type="ARBA" id="ARBA00022692"/>
    </source>
</evidence>
<feature type="transmembrane region" description="Helical" evidence="7">
    <location>
        <begin position="190"/>
        <end position="210"/>
    </location>
</feature>
<name>A0A849A5H5_9ACTN</name>
<comment type="caution">
    <text evidence="8">The sequence shown here is derived from an EMBL/GenBank/DDBJ whole genome shotgun (WGS) entry which is preliminary data.</text>
</comment>
<feature type="transmembrane region" description="Helical" evidence="7">
    <location>
        <begin position="231"/>
        <end position="251"/>
    </location>
</feature>
<evidence type="ECO:0000256" key="4">
    <source>
        <dbReference type="ARBA" id="ARBA00022989"/>
    </source>
</evidence>
<evidence type="ECO:0000256" key="1">
    <source>
        <dbReference type="ARBA" id="ARBA00004651"/>
    </source>
</evidence>
<evidence type="ECO:0000313" key="8">
    <source>
        <dbReference type="EMBL" id="NNG35775.1"/>
    </source>
</evidence>
<keyword evidence="2" id="KW-1003">Cell membrane</keyword>
<proteinExistence type="predicted"/>
<evidence type="ECO:0000256" key="2">
    <source>
        <dbReference type="ARBA" id="ARBA00022475"/>
    </source>
</evidence>
<dbReference type="Proteomes" id="UP000562984">
    <property type="component" value="Unassembled WGS sequence"/>
</dbReference>
<dbReference type="GO" id="GO:0022857">
    <property type="term" value="F:transmembrane transporter activity"/>
    <property type="evidence" value="ECO:0007669"/>
    <property type="project" value="InterPro"/>
</dbReference>
<keyword evidence="5 7" id="KW-0472">Membrane</keyword>
<dbReference type="Pfam" id="PF02653">
    <property type="entry name" value="BPD_transp_2"/>
    <property type="match status" value="1"/>
</dbReference>
<keyword evidence="4 7" id="KW-1133">Transmembrane helix</keyword>
<dbReference type="EMBL" id="JABEND010000004">
    <property type="protein sequence ID" value="NNG35775.1"/>
    <property type="molecule type" value="Genomic_DNA"/>
</dbReference>
<sequence>MSTPPTQLADPTIGPAKRRVPALGSLQGYIGLALVILAGIITKGGDFANTTNITNAIGYFAPRGILAVGMTLVIIAAGIDLSVGSLMAIGGTAAAWLLTTANWPTIAIVPATMLICAVFGFINGAGTALLKIQSFVMTLAMMTIARGIVREFSDNRSISTQVYGPNGMAPGSVQFSKLGTPGTQLFDVPIIGYFPVLALLVVVIVFQLILSKTKFGRHIYAVGGNPTAARLSGVNVTGVTIAVFTLSGMLAGLAGPINAAYNASAFPEAGISYELDAIAAVVIGGASLAGGRGNVIGTFIGALILTLLDNVLGLNNFSANWQLIIKGVIVVVAVVIQRPELFSDLAARLRGSRGSQAAPPAAPPASPGTHSSPPQSSTTQPSTPQSSPTQSSPTQPSTTKE</sequence>
<feature type="compositionally biased region" description="Low complexity" evidence="6">
    <location>
        <begin position="367"/>
        <end position="401"/>
    </location>
</feature>
<dbReference type="PANTHER" id="PTHR32196:SF63">
    <property type="entry name" value="INNER MEMBRANE ABC TRANSPORTER PERMEASE PROTEIN YJFF"/>
    <property type="match status" value="1"/>
</dbReference>
<dbReference type="GO" id="GO:0005886">
    <property type="term" value="C:plasma membrane"/>
    <property type="evidence" value="ECO:0007669"/>
    <property type="project" value="UniProtKB-SubCell"/>
</dbReference>
<feature type="region of interest" description="Disordered" evidence="6">
    <location>
        <begin position="352"/>
        <end position="401"/>
    </location>
</feature>
<evidence type="ECO:0000256" key="6">
    <source>
        <dbReference type="SAM" id="MobiDB-lite"/>
    </source>
</evidence>
<gene>
    <name evidence="8" type="ORF">HKD39_08645</name>
</gene>
<dbReference type="RefSeq" id="WP_171199478.1">
    <property type="nucleotide sequence ID" value="NZ_JABEND010000004.1"/>
</dbReference>
<feature type="transmembrane region" description="Helical" evidence="7">
    <location>
        <begin position="101"/>
        <end position="122"/>
    </location>
</feature>
<dbReference type="AlphaFoldDB" id="A0A849A5H5"/>
<keyword evidence="3 7" id="KW-0812">Transmembrane</keyword>
<evidence type="ECO:0000256" key="5">
    <source>
        <dbReference type="ARBA" id="ARBA00023136"/>
    </source>
</evidence>
<accession>A0A849A5H5</accession>
<comment type="subcellular location">
    <subcellularLocation>
        <location evidence="1">Cell membrane</location>
        <topology evidence="1">Multi-pass membrane protein</topology>
    </subcellularLocation>
</comment>
<feature type="transmembrane region" description="Helical" evidence="7">
    <location>
        <begin position="129"/>
        <end position="149"/>
    </location>
</feature>
<feature type="transmembrane region" description="Helical" evidence="7">
    <location>
        <begin position="65"/>
        <end position="89"/>
    </location>
</feature>
<reference evidence="8 9" key="1">
    <citation type="submission" date="2020-05" db="EMBL/GenBank/DDBJ databases">
        <title>Nakamurella sp. DB0629 isolated from air conditioner.</title>
        <authorList>
            <person name="Kim D.H."/>
            <person name="Kim D.-U."/>
        </authorList>
    </citation>
    <scope>NUCLEOTIDE SEQUENCE [LARGE SCALE GENOMIC DNA]</scope>
    <source>
        <strain evidence="8 9">DB0629</strain>
    </source>
</reference>
<dbReference type="CDD" id="cd06579">
    <property type="entry name" value="TM_PBP1_transp_AraH_like"/>
    <property type="match status" value="1"/>
</dbReference>
<evidence type="ECO:0000256" key="7">
    <source>
        <dbReference type="SAM" id="Phobius"/>
    </source>
</evidence>
<dbReference type="PANTHER" id="PTHR32196">
    <property type="entry name" value="ABC TRANSPORTER PERMEASE PROTEIN YPHD-RELATED-RELATED"/>
    <property type="match status" value="1"/>
</dbReference>
<keyword evidence="9" id="KW-1185">Reference proteome</keyword>
<feature type="transmembrane region" description="Helical" evidence="7">
    <location>
        <begin position="295"/>
        <end position="313"/>
    </location>
</feature>